<keyword evidence="6" id="KW-1185">Reference proteome</keyword>
<dbReference type="SUPFAM" id="SSF51182">
    <property type="entry name" value="RmlC-like cupins"/>
    <property type="match status" value="1"/>
</dbReference>
<dbReference type="Gene3D" id="2.60.120.10">
    <property type="entry name" value="Jelly Rolls"/>
    <property type="match status" value="1"/>
</dbReference>
<dbReference type="InterPro" id="IPR014710">
    <property type="entry name" value="RmlC-like_jellyroll"/>
</dbReference>
<keyword evidence="3" id="KW-0804">Transcription</keyword>
<dbReference type="PANTHER" id="PTHR43280">
    <property type="entry name" value="ARAC-FAMILY TRANSCRIPTIONAL REGULATOR"/>
    <property type="match status" value="1"/>
</dbReference>
<dbReference type="InterPro" id="IPR003313">
    <property type="entry name" value="AraC-bd"/>
</dbReference>
<feature type="domain" description="HTH araC/xylS-type" evidence="4">
    <location>
        <begin position="195"/>
        <end position="293"/>
    </location>
</feature>
<evidence type="ECO:0000256" key="2">
    <source>
        <dbReference type="ARBA" id="ARBA00023125"/>
    </source>
</evidence>
<name>A0ABW4YR62_9BACL</name>
<evidence type="ECO:0000313" key="5">
    <source>
        <dbReference type="EMBL" id="MFD2118033.1"/>
    </source>
</evidence>
<keyword evidence="2" id="KW-0238">DNA-binding</keyword>
<evidence type="ECO:0000256" key="1">
    <source>
        <dbReference type="ARBA" id="ARBA00023015"/>
    </source>
</evidence>
<accession>A0ABW4YR62</accession>
<evidence type="ECO:0000259" key="4">
    <source>
        <dbReference type="PROSITE" id="PS01124"/>
    </source>
</evidence>
<reference evidence="6" key="1">
    <citation type="journal article" date="2019" name="Int. J. Syst. Evol. Microbiol.">
        <title>The Global Catalogue of Microorganisms (GCM) 10K type strain sequencing project: providing services to taxonomists for standard genome sequencing and annotation.</title>
        <authorList>
            <consortium name="The Broad Institute Genomics Platform"/>
            <consortium name="The Broad Institute Genome Sequencing Center for Infectious Disease"/>
            <person name="Wu L."/>
            <person name="Ma J."/>
        </authorList>
    </citation>
    <scope>NUCLEOTIDE SEQUENCE [LARGE SCALE GENOMIC DNA]</scope>
    <source>
        <strain evidence="6">GH52</strain>
    </source>
</reference>
<keyword evidence="1" id="KW-0805">Transcription regulation</keyword>
<dbReference type="EMBL" id="JBHUHO010000049">
    <property type="protein sequence ID" value="MFD2118033.1"/>
    <property type="molecule type" value="Genomic_DNA"/>
</dbReference>
<dbReference type="Gene3D" id="1.10.10.60">
    <property type="entry name" value="Homeodomain-like"/>
    <property type="match status" value="2"/>
</dbReference>
<dbReference type="Pfam" id="PF12833">
    <property type="entry name" value="HTH_18"/>
    <property type="match status" value="1"/>
</dbReference>
<evidence type="ECO:0000256" key="3">
    <source>
        <dbReference type="ARBA" id="ARBA00023163"/>
    </source>
</evidence>
<organism evidence="5 6">
    <name type="scientific">Paenibacillus yanchengensis</name>
    <dbReference type="NCBI Taxonomy" id="2035833"/>
    <lineage>
        <taxon>Bacteria</taxon>
        <taxon>Bacillati</taxon>
        <taxon>Bacillota</taxon>
        <taxon>Bacilli</taxon>
        <taxon>Bacillales</taxon>
        <taxon>Paenibacillaceae</taxon>
        <taxon>Paenibacillus</taxon>
    </lineage>
</organism>
<dbReference type="PANTHER" id="PTHR43280:SF28">
    <property type="entry name" value="HTH-TYPE TRANSCRIPTIONAL ACTIVATOR RHAS"/>
    <property type="match status" value="1"/>
</dbReference>
<proteinExistence type="predicted"/>
<comment type="caution">
    <text evidence="5">The sequence shown here is derived from an EMBL/GenBank/DDBJ whole genome shotgun (WGS) entry which is preliminary data.</text>
</comment>
<dbReference type="PROSITE" id="PS01124">
    <property type="entry name" value="HTH_ARAC_FAMILY_2"/>
    <property type="match status" value="1"/>
</dbReference>
<sequence>MTVILLQLHHIAAALHYLNQITTSQTEDHFYHVHSWYAQVNHHDNQTHKHSFFEVCYVFSGEGIYEDEHKQYPLKSGVLFCSRPHVWHRIRDGKDLQLAWVCFEMNKDRSSPAAIQQYDQLCKTDLIYIADASHTPTALMWQTLLHQADQLNGLTTVLQPLATIFLTTLIKSFLPSVETNERAITVNTDADRLLQQAKTFINDNLSQPLTFSKIAQYLHLSERTLSRIFSEKSNLTFRQYVTTVRLHKAEQLLLQSDLSIKEIAVQTGFESVHYLTKVFANHYGMPPGKYRREYKERTD</sequence>
<dbReference type="InterPro" id="IPR018060">
    <property type="entry name" value="HTH_AraC"/>
</dbReference>
<dbReference type="SMART" id="SM00342">
    <property type="entry name" value="HTH_ARAC"/>
    <property type="match status" value="1"/>
</dbReference>
<dbReference type="InterPro" id="IPR018062">
    <property type="entry name" value="HTH_AraC-typ_CS"/>
</dbReference>
<dbReference type="RefSeq" id="WP_377775552.1">
    <property type="nucleotide sequence ID" value="NZ_JBHUHO010000049.1"/>
</dbReference>
<protein>
    <submittedName>
        <fullName evidence="5">Helix-turn-helix domain-containing protein</fullName>
    </submittedName>
</protein>
<dbReference type="InterPro" id="IPR009057">
    <property type="entry name" value="Homeodomain-like_sf"/>
</dbReference>
<dbReference type="SUPFAM" id="SSF46689">
    <property type="entry name" value="Homeodomain-like"/>
    <property type="match status" value="2"/>
</dbReference>
<gene>
    <name evidence="5" type="ORF">ACFSJH_20165</name>
</gene>
<evidence type="ECO:0000313" key="6">
    <source>
        <dbReference type="Proteomes" id="UP001597362"/>
    </source>
</evidence>
<dbReference type="Pfam" id="PF02311">
    <property type="entry name" value="AraC_binding"/>
    <property type="match status" value="1"/>
</dbReference>
<dbReference type="PROSITE" id="PS00041">
    <property type="entry name" value="HTH_ARAC_FAMILY_1"/>
    <property type="match status" value="1"/>
</dbReference>
<dbReference type="Proteomes" id="UP001597362">
    <property type="component" value="Unassembled WGS sequence"/>
</dbReference>
<dbReference type="InterPro" id="IPR011051">
    <property type="entry name" value="RmlC_Cupin_sf"/>
</dbReference>